<name>W5WGY7_9PSEU</name>
<reference evidence="2 3" key="1">
    <citation type="journal article" date="2014" name="BMC Genomics">
        <title>Complete genome sequence of producer of the glycopeptide antibiotic Aculeximycin Kutzneria albida DSM 43870T, a representative of minor genus of Pseudonocardiaceae.</title>
        <authorList>
            <person name="Rebets Y."/>
            <person name="Tokovenko B."/>
            <person name="Lushchyk I."/>
            <person name="Ruckert C."/>
            <person name="Zaburannyi N."/>
            <person name="Bechthold A."/>
            <person name="Kalinowski J."/>
            <person name="Luzhetskyy A."/>
        </authorList>
    </citation>
    <scope>NUCLEOTIDE SEQUENCE [LARGE SCALE GENOMIC DNA]</scope>
    <source>
        <strain evidence="2">DSM 43870</strain>
    </source>
</reference>
<dbReference type="Proteomes" id="UP000019225">
    <property type="component" value="Chromosome"/>
</dbReference>
<dbReference type="SUPFAM" id="SSF53271">
    <property type="entry name" value="PRTase-like"/>
    <property type="match status" value="1"/>
</dbReference>
<gene>
    <name evidence="2" type="ORF">KALB_6651</name>
</gene>
<dbReference type="Gene3D" id="3.40.50.2020">
    <property type="match status" value="1"/>
</dbReference>
<proteinExistence type="predicted"/>
<evidence type="ECO:0000313" key="2">
    <source>
        <dbReference type="EMBL" id="AHI00011.1"/>
    </source>
</evidence>
<dbReference type="HOGENOM" id="CLU_1021733_0_0_11"/>
<dbReference type="CDD" id="cd06223">
    <property type="entry name" value="PRTases_typeI"/>
    <property type="match status" value="1"/>
</dbReference>
<dbReference type="eggNOG" id="ENOG50322HI">
    <property type="taxonomic scope" value="Bacteria"/>
</dbReference>
<organism evidence="2 3">
    <name type="scientific">Kutzneria albida DSM 43870</name>
    <dbReference type="NCBI Taxonomy" id="1449976"/>
    <lineage>
        <taxon>Bacteria</taxon>
        <taxon>Bacillati</taxon>
        <taxon>Actinomycetota</taxon>
        <taxon>Actinomycetes</taxon>
        <taxon>Pseudonocardiales</taxon>
        <taxon>Pseudonocardiaceae</taxon>
        <taxon>Kutzneria</taxon>
    </lineage>
</organism>
<evidence type="ECO:0000313" key="3">
    <source>
        <dbReference type="Proteomes" id="UP000019225"/>
    </source>
</evidence>
<keyword evidence="3" id="KW-1185">Reference proteome</keyword>
<dbReference type="InterPro" id="IPR000836">
    <property type="entry name" value="PRTase_dom"/>
</dbReference>
<dbReference type="Pfam" id="PF00156">
    <property type="entry name" value="Pribosyltran"/>
    <property type="match status" value="1"/>
</dbReference>
<evidence type="ECO:0000259" key="1">
    <source>
        <dbReference type="Pfam" id="PF00156"/>
    </source>
</evidence>
<dbReference type="KEGG" id="kal:KALB_6651"/>
<protein>
    <recommendedName>
        <fullName evidence="1">Phosphoribosyltransferase domain-containing protein</fullName>
    </recommendedName>
</protein>
<dbReference type="AlphaFoldDB" id="W5WGY7"/>
<dbReference type="InterPro" id="IPR029057">
    <property type="entry name" value="PRTase-like"/>
</dbReference>
<sequence>MLRAWPRATRAALLPRHQPHWTNRVKLDFTPHSELTDFLKMLKRVLTLKIQERSRVDGAIALDFYSRLSDSAPNALEYTATADIVRTIKGYQKRSLAELDHAERTLLDSLTDVIVTHPWLSSADRILPVPGHAGNTQASASVRIGHALHRDLGIQLTDVHVRNKSRKPTKDMTRWEREQLLHEFRITEDLSDKTVLIVDDICHTGFTLAGVATAARQAGAATILGLVAARNFRR</sequence>
<dbReference type="EMBL" id="CP007155">
    <property type="protein sequence ID" value="AHI00011.1"/>
    <property type="molecule type" value="Genomic_DNA"/>
</dbReference>
<accession>W5WGY7</accession>
<feature type="domain" description="Phosphoribosyltransferase" evidence="1">
    <location>
        <begin position="139"/>
        <end position="223"/>
    </location>
</feature>